<evidence type="ECO:0000313" key="3">
    <source>
        <dbReference type="Proteomes" id="UP000606974"/>
    </source>
</evidence>
<accession>A0A8H7ALD4</accession>
<gene>
    <name evidence="2" type="ORF">GJ744_007909</name>
</gene>
<reference evidence="2" key="1">
    <citation type="submission" date="2020-02" db="EMBL/GenBank/DDBJ databases">
        <authorList>
            <person name="Palmer J.M."/>
        </authorList>
    </citation>
    <scope>NUCLEOTIDE SEQUENCE</scope>
    <source>
        <strain evidence="2">EPUS1.4</strain>
        <tissue evidence="2">Thallus</tissue>
    </source>
</reference>
<proteinExistence type="predicted"/>
<feature type="compositionally biased region" description="Basic and acidic residues" evidence="1">
    <location>
        <begin position="167"/>
        <end position="177"/>
    </location>
</feature>
<dbReference type="AlphaFoldDB" id="A0A8H7ALD4"/>
<protein>
    <submittedName>
        <fullName evidence="2">Uncharacterized protein</fullName>
    </submittedName>
</protein>
<dbReference type="OrthoDB" id="5366837at2759"/>
<evidence type="ECO:0000256" key="1">
    <source>
        <dbReference type="SAM" id="MobiDB-lite"/>
    </source>
</evidence>
<organism evidence="2 3">
    <name type="scientific">Endocarpon pusillum</name>
    <dbReference type="NCBI Taxonomy" id="364733"/>
    <lineage>
        <taxon>Eukaryota</taxon>
        <taxon>Fungi</taxon>
        <taxon>Dikarya</taxon>
        <taxon>Ascomycota</taxon>
        <taxon>Pezizomycotina</taxon>
        <taxon>Eurotiomycetes</taxon>
        <taxon>Chaetothyriomycetidae</taxon>
        <taxon>Verrucariales</taxon>
        <taxon>Verrucariaceae</taxon>
        <taxon>Endocarpon</taxon>
    </lineage>
</organism>
<dbReference type="EMBL" id="JAACFV010000040">
    <property type="protein sequence ID" value="KAF7509509.1"/>
    <property type="molecule type" value="Genomic_DNA"/>
</dbReference>
<sequence>MLHVADVTHSNADLHRLQRTTVIDFLKSQKLRTDTDQRQEVDPKDACVAGAYTRHMRHRYQDLDGRSTIWKKQEICLGIHSKGEGDLSSVCYELDAVETQIRREEWFDAVENEECGTQSHDIDLSPEKGKKSQRKQDQILSQLALAAFHHLQVADQIFQTNDLGSEETQRLRRRAESSRGSAQAGTEIGARHPT</sequence>
<dbReference type="Proteomes" id="UP000606974">
    <property type="component" value="Unassembled WGS sequence"/>
</dbReference>
<keyword evidence="3" id="KW-1185">Reference proteome</keyword>
<name>A0A8H7ALD4_9EURO</name>
<comment type="caution">
    <text evidence="2">The sequence shown here is derived from an EMBL/GenBank/DDBJ whole genome shotgun (WGS) entry which is preliminary data.</text>
</comment>
<evidence type="ECO:0000313" key="2">
    <source>
        <dbReference type="EMBL" id="KAF7509509.1"/>
    </source>
</evidence>
<feature type="region of interest" description="Disordered" evidence="1">
    <location>
        <begin position="164"/>
        <end position="194"/>
    </location>
</feature>